<dbReference type="Pfam" id="PF13481">
    <property type="entry name" value="AAA_25"/>
    <property type="match status" value="1"/>
</dbReference>
<dbReference type="SUPFAM" id="SSF52540">
    <property type="entry name" value="P-loop containing nucleoside triphosphate hydrolases"/>
    <property type="match status" value="1"/>
</dbReference>
<evidence type="ECO:0000313" key="2">
    <source>
        <dbReference type="EMBL" id="AKM29419.2"/>
    </source>
</evidence>
<feature type="region of interest" description="Disordered" evidence="1">
    <location>
        <begin position="372"/>
        <end position="401"/>
    </location>
</feature>
<dbReference type="Gene3D" id="3.40.50.300">
    <property type="entry name" value="P-loop containing nucleotide triphosphate hydrolases"/>
    <property type="match status" value="1"/>
</dbReference>
<keyword evidence="2" id="KW-0067">ATP-binding</keyword>
<feature type="compositionally biased region" description="Basic and acidic residues" evidence="1">
    <location>
        <begin position="378"/>
        <end position="389"/>
    </location>
</feature>
<accession>A0A0H3WN92</accession>
<dbReference type="GO" id="GO:0004386">
    <property type="term" value="F:helicase activity"/>
    <property type="evidence" value="ECO:0007669"/>
    <property type="project" value="UniProtKB-KW"/>
</dbReference>
<evidence type="ECO:0000256" key="1">
    <source>
        <dbReference type="SAM" id="MobiDB-lite"/>
    </source>
</evidence>
<dbReference type="KEGG" id="pfg:AB870_03620"/>
<name>A0A0H3WN92_9BURK</name>
<proteinExistence type="predicted"/>
<reference evidence="2" key="1">
    <citation type="submission" date="2016-06" db="EMBL/GenBank/DDBJ databases">
        <title>Complete Genome Sequence of Pandoraea faecigallinarum DSM-23572.</title>
        <authorList>
            <person name="Yong D."/>
            <person name="Ee R."/>
            <person name="Lim Y.-L."/>
            <person name="Yin W.-F."/>
            <person name="Chan K.-G."/>
        </authorList>
    </citation>
    <scope>NUCLEOTIDE SEQUENCE</scope>
    <source>
        <strain evidence="2">DSM 23572</strain>
    </source>
</reference>
<keyword evidence="2" id="KW-0378">Hydrolase</keyword>
<dbReference type="InterPro" id="IPR027417">
    <property type="entry name" value="P-loop_NTPase"/>
</dbReference>
<dbReference type="STRING" id="656179.AB870_03620"/>
<keyword evidence="3" id="KW-1185">Reference proteome</keyword>
<gene>
    <name evidence="2" type="ORF">AB870_03620</name>
</gene>
<dbReference type="EMBL" id="CP011807">
    <property type="protein sequence ID" value="AKM29419.2"/>
    <property type="molecule type" value="Genomic_DNA"/>
</dbReference>
<dbReference type="AlphaFoldDB" id="A0A0H3WN92"/>
<keyword evidence="2" id="KW-0547">Nucleotide-binding</keyword>
<keyword evidence="2" id="KW-0347">Helicase</keyword>
<sequence>MPDKGIDIKTKTVLADYGAYFAEHPTATKIDTAAFQTFFALRHPKLNEEQLALYGATLREAAEPAPPGSTDGIRNRLAEVATSNRLAALIDGYEAGEVDLTAALRAVAERHESIVQRTVEHPKVKDRIEDILLAEANDTGFHYGIACIDASMKPLRSGDFGIIAARVDSGKTSLIACLLAAFAPQVEQLFPGQGRTIIVLNNEGPGRKIKQRFYNAMLKATTSELVRWSQDGSIYERYVQAQGGRDLFYVFDVHDFTVSQLEDIVRDVKPAVVVVDMLDNVSMDQGAANGGTRTDQLLEAMYQRARIWAVKYDCAVLATSQLNGTAEGECFPKQNMLANSQTGKAGAADFILMLGRSSDPTLQNTRFLSLPKNKKRRDGAAGDPRREVYFDAGKSQFNDPE</sequence>
<dbReference type="Proteomes" id="UP000035651">
    <property type="component" value="Chromosome"/>
</dbReference>
<dbReference type="OrthoDB" id="9018968at2"/>
<protein>
    <submittedName>
        <fullName evidence="2">DNA helicase</fullName>
    </submittedName>
</protein>
<evidence type="ECO:0000313" key="3">
    <source>
        <dbReference type="Proteomes" id="UP000035651"/>
    </source>
</evidence>
<organism evidence="2 3">
    <name type="scientific">Pandoraea faecigallinarum</name>
    <dbReference type="NCBI Taxonomy" id="656179"/>
    <lineage>
        <taxon>Bacteria</taxon>
        <taxon>Pseudomonadati</taxon>
        <taxon>Pseudomonadota</taxon>
        <taxon>Betaproteobacteria</taxon>
        <taxon>Burkholderiales</taxon>
        <taxon>Burkholderiaceae</taxon>
        <taxon>Pandoraea</taxon>
    </lineage>
</organism>